<protein>
    <recommendedName>
        <fullName evidence="1">Reverse transcriptase Ty1/copia-type domain-containing protein</fullName>
    </recommendedName>
</protein>
<evidence type="ECO:0000259" key="1">
    <source>
        <dbReference type="Pfam" id="PF07727"/>
    </source>
</evidence>
<feature type="domain" description="Reverse transcriptase Ty1/copia-type" evidence="1">
    <location>
        <begin position="44"/>
        <end position="188"/>
    </location>
</feature>
<evidence type="ECO:0000313" key="2">
    <source>
        <dbReference type="EMBL" id="GFA21580.1"/>
    </source>
</evidence>
<sequence>LVFQPVFDEFFSPPASVASLVPVEEAPAPVESTGTPSSTTVVQDVPSTNKVMVITFKWIYNVKLDEVGEILKNKARLVARGYRQEEGIDFEESFAPVARLEDVWIFLAVAAHMNIIVYQMFVRIAFLNGILREEVYVSQPNGIMDPDNPNHVYRLKKTLYGLKQAPRARYDLLSSFMLFQGFSKGTIDPTLLISKKAKISSYKSMLMILFLLLLPLNSSPKGIFLNQSKYALESLKKYIMESCNLVDIPMVEKSKLDEDSQGKAIDPTHYYGMVGTNMYLTSIRPDLVYAVSFADDDHAGCQDTRRSTSGSMQFLGDIIVSWSSKRQKSAAISSMEAEYIPLYHFIKEPVEKIVVELYFVRTEYQLADIFTKALCQERIEFLIDKLRMRSFTLETLKELADEAEE</sequence>
<dbReference type="EMBL" id="BKCJ010387036">
    <property type="protein sequence ID" value="GFA21580.1"/>
    <property type="molecule type" value="Genomic_DNA"/>
</dbReference>
<feature type="non-terminal residue" evidence="2">
    <location>
        <position position="1"/>
    </location>
</feature>
<dbReference type="AlphaFoldDB" id="A0A699JAS8"/>
<gene>
    <name evidence="2" type="ORF">Tci_593552</name>
</gene>
<dbReference type="Pfam" id="PF07727">
    <property type="entry name" value="RVT_2"/>
    <property type="match status" value="1"/>
</dbReference>
<organism evidence="2">
    <name type="scientific">Tanacetum cinerariifolium</name>
    <name type="common">Dalmatian daisy</name>
    <name type="synonym">Chrysanthemum cinerariifolium</name>
    <dbReference type="NCBI Taxonomy" id="118510"/>
    <lineage>
        <taxon>Eukaryota</taxon>
        <taxon>Viridiplantae</taxon>
        <taxon>Streptophyta</taxon>
        <taxon>Embryophyta</taxon>
        <taxon>Tracheophyta</taxon>
        <taxon>Spermatophyta</taxon>
        <taxon>Magnoliopsida</taxon>
        <taxon>eudicotyledons</taxon>
        <taxon>Gunneridae</taxon>
        <taxon>Pentapetalae</taxon>
        <taxon>asterids</taxon>
        <taxon>campanulids</taxon>
        <taxon>Asterales</taxon>
        <taxon>Asteraceae</taxon>
        <taxon>Asteroideae</taxon>
        <taxon>Anthemideae</taxon>
        <taxon>Anthemidinae</taxon>
        <taxon>Tanacetum</taxon>
    </lineage>
</organism>
<dbReference type="PANTHER" id="PTHR11439">
    <property type="entry name" value="GAG-POL-RELATED RETROTRANSPOSON"/>
    <property type="match status" value="1"/>
</dbReference>
<dbReference type="InterPro" id="IPR013103">
    <property type="entry name" value="RVT_2"/>
</dbReference>
<dbReference type="CDD" id="cd09272">
    <property type="entry name" value="RNase_HI_RT_Ty1"/>
    <property type="match status" value="1"/>
</dbReference>
<dbReference type="PANTHER" id="PTHR11439:SF509">
    <property type="entry name" value="RNA-DIRECTED DNA POLYMERASE"/>
    <property type="match status" value="1"/>
</dbReference>
<reference evidence="2" key="1">
    <citation type="journal article" date="2019" name="Sci. Rep.">
        <title>Draft genome of Tanacetum cinerariifolium, the natural source of mosquito coil.</title>
        <authorList>
            <person name="Yamashiro T."/>
            <person name="Shiraishi A."/>
            <person name="Satake H."/>
            <person name="Nakayama K."/>
        </authorList>
    </citation>
    <scope>NUCLEOTIDE SEQUENCE</scope>
</reference>
<name>A0A699JAS8_TANCI</name>
<accession>A0A699JAS8</accession>
<proteinExistence type="predicted"/>
<comment type="caution">
    <text evidence="2">The sequence shown here is derived from an EMBL/GenBank/DDBJ whole genome shotgun (WGS) entry which is preliminary data.</text>
</comment>